<organism evidence="1 2">
    <name type="scientific">Alicyclobacillus hesperidum</name>
    <dbReference type="NCBI Taxonomy" id="89784"/>
    <lineage>
        <taxon>Bacteria</taxon>
        <taxon>Bacillati</taxon>
        <taxon>Bacillota</taxon>
        <taxon>Bacilli</taxon>
        <taxon>Bacillales</taxon>
        <taxon>Alicyclobacillaceae</taxon>
        <taxon>Alicyclobacillus</taxon>
    </lineage>
</organism>
<dbReference type="RefSeq" id="WP_074693322.1">
    <property type="nucleotide sequence ID" value="NZ_FNOJ01000011.1"/>
</dbReference>
<keyword evidence="2" id="KW-1185">Reference proteome</keyword>
<sequence>MQDVKLCPLCGMDNRCGHAAGHPAGTCWCDAAVFPEEVLQQLPSSAVCICEACLDQLKRRLRQETK</sequence>
<evidence type="ECO:0000313" key="2">
    <source>
        <dbReference type="Proteomes" id="UP000182589"/>
    </source>
</evidence>
<dbReference type="InterPro" id="IPR032720">
    <property type="entry name" value="Cys_rich_CWC"/>
</dbReference>
<dbReference type="AlphaFoldDB" id="A0A1H2VNZ9"/>
<protein>
    <submittedName>
        <fullName evidence="1">Cysteine-rich CWC</fullName>
    </submittedName>
</protein>
<evidence type="ECO:0000313" key="1">
    <source>
        <dbReference type="EMBL" id="SDW70008.1"/>
    </source>
</evidence>
<dbReference type="EMBL" id="FNOJ01000011">
    <property type="protein sequence ID" value="SDW70008.1"/>
    <property type="molecule type" value="Genomic_DNA"/>
</dbReference>
<reference evidence="2" key="1">
    <citation type="submission" date="2016-10" db="EMBL/GenBank/DDBJ databases">
        <authorList>
            <person name="Varghese N."/>
        </authorList>
    </citation>
    <scope>NUCLEOTIDE SEQUENCE [LARGE SCALE GENOMIC DNA]</scope>
    <source>
        <strain evidence="2">DSM 12489</strain>
    </source>
</reference>
<dbReference type="STRING" id="89784.SAMN04489725_11199"/>
<gene>
    <name evidence="1" type="ORF">SAMN04489725_11199</name>
</gene>
<dbReference type="Proteomes" id="UP000182589">
    <property type="component" value="Unassembled WGS sequence"/>
</dbReference>
<proteinExistence type="predicted"/>
<dbReference type="Pfam" id="PF14375">
    <property type="entry name" value="Cys_rich_CWC"/>
    <property type="match status" value="1"/>
</dbReference>
<name>A0A1H2VNZ9_9BACL</name>
<accession>A0A1H2VNZ9</accession>